<evidence type="ECO:0000256" key="5">
    <source>
        <dbReference type="ARBA" id="ARBA00023136"/>
    </source>
</evidence>
<feature type="transmembrane region" description="Helical" evidence="6">
    <location>
        <begin position="150"/>
        <end position="173"/>
    </location>
</feature>
<evidence type="ECO:0000259" key="7">
    <source>
        <dbReference type="PROSITE" id="PS50850"/>
    </source>
</evidence>
<dbReference type="InterPro" id="IPR011701">
    <property type="entry name" value="MFS"/>
</dbReference>
<dbReference type="GO" id="GO:0016020">
    <property type="term" value="C:membrane"/>
    <property type="evidence" value="ECO:0007669"/>
    <property type="project" value="UniProtKB-SubCell"/>
</dbReference>
<dbReference type="InterPro" id="IPR036259">
    <property type="entry name" value="MFS_trans_sf"/>
</dbReference>
<dbReference type="Gene3D" id="1.20.1250.20">
    <property type="entry name" value="MFS general substrate transporter like domains"/>
    <property type="match status" value="1"/>
</dbReference>
<feature type="transmembrane region" description="Helical" evidence="6">
    <location>
        <begin position="273"/>
        <end position="297"/>
    </location>
</feature>
<feature type="domain" description="Major facilitator superfamily (MFS) profile" evidence="7">
    <location>
        <begin position="23"/>
        <end position="421"/>
    </location>
</feature>
<evidence type="ECO:0000313" key="8">
    <source>
        <dbReference type="EMBL" id="KAF4655495.1"/>
    </source>
</evidence>
<evidence type="ECO:0000256" key="2">
    <source>
        <dbReference type="ARBA" id="ARBA00022448"/>
    </source>
</evidence>
<dbReference type="SUPFAM" id="SSF103473">
    <property type="entry name" value="MFS general substrate transporter"/>
    <property type="match status" value="1"/>
</dbReference>
<evidence type="ECO:0000256" key="1">
    <source>
        <dbReference type="ARBA" id="ARBA00004141"/>
    </source>
</evidence>
<proteinExistence type="predicted"/>
<accession>A0A7J6L8G2</accession>
<feature type="transmembrane region" description="Helical" evidence="6">
    <location>
        <begin position="120"/>
        <end position="138"/>
    </location>
</feature>
<feature type="transmembrane region" description="Helical" evidence="6">
    <location>
        <begin position="335"/>
        <end position="356"/>
    </location>
</feature>
<comment type="subcellular location">
    <subcellularLocation>
        <location evidence="1">Membrane</location>
        <topology evidence="1">Multi-pass membrane protein</topology>
    </subcellularLocation>
</comment>
<dbReference type="PANTHER" id="PTHR23504:SF15">
    <property type="entry name" value="MAJOR FACILITATOR SUPERFAMILY (MFS) PROFILE DOMAIN-CONTAINING PROTEIN"/>
    <property type="match status" value="1"/>
</dbReference>
<feature type="transmembrane region" description="Helical" evidence="6">
    <location>
        <begin position="368"/>
        <end position="390"/>
    </location>
</feature>
<reference evidence="8 9" key="1">
    <citation type="submission" date="2020-04" db="EMBL/GenBank/DDBJ databases">
        <title>Perkinsus olseni comparative genomics.</title>
        <authorList>
            <person name="Bogema D.R."/>
        </authorList>
    </citation>
    <scope>NUCLEOTIDE SEQUENCE [LARGE SCALE GENOMIC DNA]</scope>
    <source>
        <strain evidence="8">ATCC PRA-179</strain>
    </source>
</reference>
<name>A0A7J6L8G2_PEROL</name>
<feature type="transmembrane region" description="Helical" evidence="6">
    <location>
        <begin position="309"/>
        <end position="329"/>
    </location>
</feature>
<dbReference type="Pfam" id="PF07690">
    <property type="entry name" value="MFS_1"/>
    <property type="match status" value="1"/>
</dbReference>
<organism evidence="8 9">
    <name type="scientific">Perkinsus olseni</name>
    <name type="common">Perkinsus atlanticus</name>
    <dbReference type="NCBI Taxonomy" id="32597"/>
    <lineage>
        <taxon>Eukaryota</taxon>
        <taxon>Sar</taxon>
        <taxon>Alveolata</taxon>
        <taxon>Perkinsozoa</taxon>
        <taxon>Perkinsea</taxon>
        <taxon>Perkinsida</taxon>
        <taxon>Perkinsidae</taxon>
        <taxon>Perkinsus</taxon>
    </lineage>
</organism>
<feature type="transmembrane region" description="Helical" evidence="6">
    <location>
        <begin position="93"/>
        <end position="114"/>
    </location>
</feature>
<dbReference type="AlphaFoldDB" id="A0A7J6L8G2"/>
<evidence type="ECO:0000256" key="6">
    <source>
        <dbReference type="SAM" id="Phobius"/>
    </source>
</evidence>
<keyword evidence="5 6" id="KW-0472">Membrane</keyword>
<feature type="transmembrane region" description="Helical" evidence="6">
    <location>
        <begin position="57"/>
        <end position="81"/>
    </location>
</feature>
<feature type="transmembrane region" description="Helical" evidence="6">
    <location>
        <begin position="396"/>
        <end position="419"/>
    </location>
</feature>
<dbReference type="PANTHER" id="PTHR23504">
    <property type="entry name" value="MAJOR FACILITATOR SUPERFAMILY DOMAIN-CONTAINING PROTEIN 10"/>
    <property type="match status" value="1"/>
</dbReference>
<dbReference type="EMBL" id="JABAHT010000463">
    <property type="protein sequence ID" value="KAF4655495.1"/>
    <property type="molecule type" value="Genomic_DNA"/>
</dbReference>
<evidence type="ECO:0000313" key="9">
    <source>
        <dbReference type="Proteomes" id="UP000570595"/>
    </source>
</evidence>
<dbReference type="Proteomes" id="UP000570595">
    <property type="component" value="Unassembled WGS sequence"/>
</dbReference>
<dbReference type="InterPro" id="IPR020846">
    <property type="entry name" value="MFS_dom"/>
</dbReference>
<feature type="transmembrane region" description="Helical" evidence="6">
    <location>
        <begin position="20"/>
        <end position="37"/>
    </location>
</feature>
<evidence type="ECO:0000256" key="4">
    <source>
        <dbReference type="ARBA" id="ARBA00022989"/>
    </source>
</evidence>
<protein>
    <recommendedName>
        <fullName evidence="7">Major facilitator superfamily (MFS) profile domain-containing protein</fullName>
    </recommendedName>
</protein>
<dbReference type="PROSITE" id="PS50850">
    <property type="entry name" value="MFS"/>
    <property type="match status" value="1"/>
</dbReference>
<sequence length="695" mass="76759">MAQKAKVSNTQLFRATPPRLRVDFAIAMMCIFTDFLGDNLLAPTYELFIREHGIPGMGFGLAVSILTMSFIFGRCFGSAIMGHVSDHAGRWNTMMVCSLLTAFGFLLQALSWSFWSLVGFRFFTGFVGGTRVVIIVYITDWMTERYMLTFWMSFIPIVSSVSSFAGPFFGGIVAQADQSHPLNPAYAGFALNATSFLLVLLFMRKSPKDAGLRICISKKNEVSSSAASTPSSAFGPLVEWKAVLLWFLVCGLSSAGTQGWSVLLVTIQKELGLSSLVVGSISGWCGLMIIAGQLLVLPILFHRLKFSEGAVVVFGFALSPSIIILGFVADLWATVAIGSLFSLGVPLIMTMGFASFSRLCDPSRKSFIVGLLALDVNIFKVVSILLSGILYDINKWIPYVMLSCLVVVGMVAGFAIMRIMPKALRRRSRVKVILAATEASRSRINGNLEKRRFLKDRLGFGNEESQGDALALPSGSASKEEIDAILDWIKHCFFLPPKTFSESKAEIVPDLVKSLLGRWTTTMLEQHGYVNWYECDREIVMLLEAGFPQLRLEPQHARLMRLQDFYEATLHHLAACEAYADVQASSEGENVPEYLTVATSKLSRPPRQASTLAMRVNFGRWLSRFLDKRGYQSWPGWFSDGRVIHVVLRSTFPPLNRKKGAALRSLAVLSAASRAEEEGLSSYTPGGLRLRKHLA</sequence>
<keyword evidence="4 6" id="KW-1133">Transmembrane helix</keyword>
<dbReference type="GO" id="GO:0022857">
    <property type="term" value="F:transmembrane transporter activity"/>
    <property type="evidence" value="ECO:0007669"/>
    <property type="project" value="InterPro"/>
</dbReference>
<feature type="transmembrane region" description="Helical" evidence="6">
    <location>
        <begin position="243"/>
        <end position="267"/>
    </location>
</feature>
<dbReference type="OrthoDB" id="455651at2759"/>
<evidence type="ECO:0000256" key="3">
    <source>
        <dbReference type="ARBA" id="ARBA00022692"/>
    </source>
</evidence>
<comment type="caution">
    <text evidence="8">The sequence shown here is derived from an EMBL/GenBank/DDBJ whole genome shotgun (WGS) entry which is preliminary data.</text>
</comment>
<feature type="transmembrane region" description="Helical" evidence="6">
    <location>
        <begin position="185"/>
        <end position="203"/>
    </location>
</feature>
<keyword evidence="2" id="KW-0813">Transport</keyword>
<gene>
    <name evidence="8" type="ORF">FOZ61_007557</name>
</gene>
<keyword evidence="3 6" id="KW-0812">Transmembrane</keyword>